<feature type="compositionally biased region" description="Acidic residues" evidence="1">
    <location>
        <begin position="257"/>
        <end position="272"/>
    </location>
</feature>
<organism evidence="2">
    <name type="scientific">Palpitomonas bilix</name>
    <dbReference type="NCBI Taxonomy" id="652834"/>
    <lineage>
        <taxon>Eukaryota</taxon>
        <taxon>Eukaryota incertae sedis</taxon>
    </lineage>
</organism>
<reference evidence="2" key="1">
    <citation type="submission" date="2021-01" db="EMBL/GenBank/DDBJ databases">
        <authorList>
            <person name="Corre E."/>
            <person name="Pelletier E."/>
            <person name="Niang G."/>
            <person name="Scheremetjew M."/>
            <person name="Finn R."/>
            <person name="Kale V."/>
            <person name="Holt S."/>
            <person name="Cochrane G."/>
            <person name="Meng A."/>
            <person name="Brown T."/>
            <person name="Cohen L."/>
        </authorList>
    </citation>
    <scope>NUCLEOTIDE SEQUENCE</scope>
    <source>
        <strain evidence="2">NIES-2562</strain>
    </source>
</reference>
<feature type="compositionally biased region" description="Low complexity" evidence="1">
    <location>
        <begin position="226"/>
        <end position="235"/>
    </location>
</feature>
<protein>
    <submittedName>
        <fullName evidence="2">Uncharacterized protein</fullName>
    </submittedName>
</protein>
<feature type="region of interest" description="Disordered" evidence="1">
    <location>
        <begin position="372"/>
        <end position="416"/>
    </location>
</feature>
<dbReference type="EMBL" id="HBIB01015494">
    <property type="protein sequence ID" value="CAE0247846.1"/>
    <property type="molecule type" value="Transcribed_RNA"/>
</dbReference>
<dbReference type="AlphaFoldDB" id="A0A7S3D6I3"/>
<name>A0A7S3D6I3_9EUKA</name>
<evidence type="ECO:0000256" key="1">
    <source>
        <dbReference type="SAM" id="MobiDB-lite"/>
    </source>
</evidence>
<accession>A0A7S3D6I3</accession>
<sequence>MGTQAVMKYFFKMSWHSQGECIETVLSRSSLTPCRQLVEEWHSDVQKNPKHPLYQIMQQRKKISSQEEGERGETPSLQQHFHKDLWTRESLIAFLSSDFIQGDFRFLWTWKDIRVEWVIDVLDCPGEACPWKEEYLQISTRVVQQLRAISVSTPFLAQIPLALKMCVLQLWKRRFRLFEPLPLCLPREWVLDRSFCQAFLNGRMEFQRKNKTKGDVVSPDPSAPLSSQSLLSQQRQEQEQSQKRKPARSENQNGNENQEEEEVEEVEEEEEEKASPLVSIFEASEHRKICLGRGVSPAWFAQIEENGHERSTYDPYFRFTDNPTICFYSPAERACMGYNDPVVQATAHKFAEMWDQYFIEIEYDQDWTHILHPQEEGERERKSDKKKELEREDSQDDVPRSLSLFETQKDDGGRKKEEQIDRHLADLFTYSVHAPFVSALEYERIDVQVGRRGKEFPLSFQAPSHLLFLFPRIWGKEAIAQTSMFLRDVTPRLDVVSALSHTEEDLTQNHLPMVFLSSVWLGSIRKAVSDYMHLEPSSKKIWEETARSVFDQEGRLRSPLPPEKEYILVGPHNGLVLARTRQLRHCFHCWVWLEYTWAKINRAHHPFDPLVFNYPELCMEKWKFDFDAMGRAQKQQVIRRFEKVVEEEIRRLVVDVVSTVKKEEQWNDFPLVDHTDPPSQ</sequence>
<gene>
    <name evidence="2" type="ORF">PBIL07802_LOCUS10039</name>
</gene>
<feature type="compositionally biased region" description="Basic and acidic residues" evidence="1">
    <location>
        <begin position="407"/>
        <end position="416"/>
    </location>
</feature>
<proteinExistence type="predicted"/>
<feature type="region of interest" description="Disordered" evidence="1">
    <location>
        <begin position="210"/>
        <end position="278"/>
    </location>
</feature>
<feature type="compositionally biased region" description="Basic and acidic residues" evidence="1">
    <location>
        <begin position="372"/>
        <end position="392"/>
    </location>
</feature>
<evidence type="ECO:0000313" key="2">
    <source>
        <dbReference type="EMBL" id="CAE0247846.1"/>
    </source>
</evidence>